<feature type="transmembrane region" description="Helical" evidence="1">
    <location>
        <begin position="68"/>
        <end position="90"/>
    </location>
</feature>
<dbReference type="AlphaFoldDB" id="A0A6J4GWK8"/>
<feature type="transmembrane region" description="Helical" evidence="1">
    <location>
        <begin position="9"/>
        <end position="28"/>
    </location>
</feature>
<dbReference type="RefSeq" id="WP_173972678.1">
    <property type="nucleotide sequence ID" value="NZ_CAJGBH010000085.1"/>
</dbReference>
<keyword evidence="1" id="KW-0812">Transmembrane</keyword>
<proteinExistence type="predicted"/>
<dbReference type="EMBL" id="CADCSU010000157">
    <property type="protein sequence ID" value="CAA9202600.1"/>
    <property type="molecule type" value="Genomic_DNA"/>
</dbReference>
<keyword evidence="1" id="KW-1133">Transmembrane helix</keyword>
<evidence type="ECO:0000313" key="2">
    <source>
        <dbReference type="EMBL" id="CAA9202600.1"/>
    </source>
</evidence>
<name>A0A6J4GWK8_9FLAO</name>
<feature type="transmembrane region" description="Helical" evidence="1">
    <location>
        <begin position="96"/>
        <end position="116"/>
    </location>
</feature>
<sequence length="126" mass="14475">MILNHKKIFLIDSLGALISAFLLGIVLVRFEIAFGMPKEGLFILSILACFLALYSFVNYILVIKNWRFYLKIIAWINLIYCCLTIGFITYFHRKVTALGCAYFFIEIIIILILANIEINVAKSKET</sequence>
<evidence type="ECO:0000313" key="3">
    <source>
        <dbReference type="Proteomes" id="UP000479938"/>
    </source>
</evidence>
<dbReference type="Proteomes" id="UP000479938">
    <property type="component" value="Unassembled WGS sequence"/>
</dbReference>
<evidence type="ECO:0000256" key="1">
    <source>
        <dbReference type="SAM" id="Phobius"/>
    </source>
</evidence>
<gene>
    <name evidence="2" type="ORF">FLA105534_04160</name>
</gene>
<reference evidence="2 3" key="1">
    <citation type="submission" date="2020-02" db="EMBL/GenBank/DDBJ databases">
        <authorList>
            <person name="Criscuolo A."/>
        </authorList>
    </citation>
    <scope>NUCLEOTIDE SEQUENCE [LARGE SCALE GENOMIC DNA]</scope>
    <source>
        <strain evidence="2">CIP105534</strain>
    </source>
</reference>
<protein>
    <submittedName>
        <fullName evidence="2">Uncharacterized protein</fullName>
    </submittedName>
</protein>
<keyword evidence="1" id="KW-0472">Membrane</keyword>
<feature type="transmembrane region" description="Helical" evidence="1">
    <location>
        <begin position="40"/>
        <end position="61"/>
    </location>
</feature>
<organism evidence="2 3">
    <name type="scientific">Flavobacterium bizetiae</name>
    <dbReference type="NCBI Taxonomy" id="2704140"/>
    <lineage>
        <taxon>Bacteria</taxon>
        <taxon>Pseudomonadati</taxon>
        <taxon>Bacteroidota</taxon>
        <taxon>Flavobacteriia</taxon>
        <taxon>Flavobacteriales</taxon>
        <taxon>Flavobacteriaceae</taxon>
        <taxon>Flavobacterium</taxon>
    </lineage>
</organism>
<keyword evidence="3" id="KW-1185">Reference proteome</keyword>
<accession>A0A6J4GWK8</accession>